<dbReference type="InterPro" id="IPR024370">
    <property type="entry name" value="PBP_domain"/>
</dbReference>
<name>A0A2T2WLY4_9FIRM</name>
<reference evidence="3 4" key="1">
    <citation type="journal article" date="2014" name="BMC Genomics">
        <title>Comparison of environmental and isolate Sulfobacillus genomes reveals diverse carbon, sulfur, nitrogen, and hydrogen metabolisms.</title>
        <authorList>
            <person name="Justice N.B."/>
            <person name="Norman A."/>
            <person name="Brown C.T."/>
            <person name="Singh A."/>
            <person name="Thomas B.C."/>
            <person name="Banfield J.F."/>
        </authorList>
    </citation>
    <scope>NUCLEOTIDE SEQUENCE [LARGE SCALE GENOMIC DNA]</scope>
    <source>
        <strain evidence="3">AMDSBA3</strain>
    </source>
</reference>
<dbReference type="EMBL" id="PXYV01000007">
    <property type="protein sequence ID" value="PSR23240.1"/>
    <property type="molecule type" value="Genomic_DNA"/>
</dbReference>
<feature type="domain" description="HTH cro/C1-type" evidence="2">
    <location>
        <begin position="13"/>
        <end position="67"/>
    </location>
</feature>
<gene>
    <name evidence="3" type="ORF">C7B45_03865</name>
</gene>
<evidence type="ECO:0000313" key="4">
    <source>
        <dbReference type="Proteomes" id="UP000241848"/>
    </source>
</evidence>
<dbReference type="SMART" id="SM00530">
    <property type="entry name" value="HTH_XRE"/>
    <property type="match status" value="1"/>
</dbReference>
<dbReference type="Pfam" id="PF01381">
    <property type="entry name" value="HTH_3"/>
    <property type="match status" value="1"/>
</dbReference>
<dbReference type="GO" id="GO:0003677">
    <property type="term" value="F:DNA binding"/>
    <property type="evidence" value="ECO:0007669"/>
    <property type="project" value="UniProtKB-KW"/>
</dbReference>
<dbReference type="InterPro" id="IPR010982">
    <property type="entry name" value="Lambda_DNA-bd_dom_sf"/>
</dbReference>
<protein>
    <recommendedName>
        <fullName evidence="2">HTH cro/C1-type domain-containing protein</fullName>
    </recommendedName>
</protein>
<dbReference type="PROSITE" id="PS50943">
    <property type="entry name" value="HTH_CROC1"/>
    <property type="match status" value="1"/>
</dbReference>
<dbReference type="PANTHER" id="PTHR46558:SF4">
    <property type="entry name" value="DNA-BIDING PHAGE PROTEIN"/>
    <property type="match status" value="1"/>
</dbReference>
<evidence type="ECO:0000313" key="3">
    <source>
        <dbReference type="EMBL" id="PSR23240.1"/>
    </source>
</evidence>
<proteinExistence type="predicted"/>
<comment type="caution">
    <text evidence="3">The sequence shown here is derived from an EMBL/GenBank/DDBJ whole genome shotgun (WGS) entry which is preliminary data.</text>
</comment>
<dbReference type="Pfam" id="PF12727">
    <property type="entry name" value="PBP_like"/>
    <property type="match status" value="1"/>
</dbReference>
<evidence type="ECO:0000259" key="2">
    <source>
        <dbReference type="PROSITE" id="PS50943"/>
    </source>
</evidence>
<dbReference type="SUPFAM" id="SSF47413">
    <property type="entry name" value="lambda repressor-like DNA-binding domains"/>
    <property type="match status" value="1"/>
</dbReference>
<dbReference type="PANTHER" id="PTHR46558">
    <property type="entry name" value="TRACRIPTIONAL REGULATORY PROTEIN-RELATED-RELATED"/>
    <property type="match status" value="1"/>
</dbReference>
<organism evidence="3 4">
    <name type="scientific">Sulfobacillus acidophilus</name>
    <dbReference type="NCBI Taxonomy" id="53633"/>
    <lineage>
        <taxon>Bacteria</taxon>
        <taxon>Bacillati</taxon>
        <taxon>Bacillota</taxon>
        <taxon>Clostridia</taxon>
        <taxon>Eubacteriales</taxon>
        <taxon>Clostridiales Family XVII. Incertae Sedis</taxon>
        <taxon>Sulfobacillus</taxon>
    </lineage>
</organism>
<dbReference type="SUPFAM" id="SSF53850">
    <property type="entry name" value="Periplasmic binding protein-like II"/>
    <property type="match status" value="1"/>
</dbReference>
<keyword evidence="1" id="KW-0238">DNA-binding</keyword>
<dbReference type="Gene3D" id="1.10.260.40">
    <property type="entry name" value="lambda repressor-like DNA-binding domains"/>
    <property type="match status" value="1"/>
</dbReference>
<dbReference type="CDD" id="cd00093">
    <property type="entry name" value="HTH_XRE"/>
    <property type="match status" value="1"/>
</dbReference>
<sequence>MELERYEQFGDAIRRRRRELGLSQNALADRIGTSRQNLAEIEAGRRMPQLTLASQLAHALGWTLDDLDRQLDRVDARMRWLRRAVPPDATPVVWSRMAGHLLLAEAGQLAPQFAVDAVWDAGRGTLVEVPGSADPLKTLFVAGCDPFLEWLWQRTPHPEMHLYIFSMGSEAAIAALSRSEVQVAGTHLYDEASGRYNDLIAHLPFETQRWPYLYWETGVMGALEKPDGWVLRERGSEARALFERSQRQTPLEQPITVELDSHWAIARYISIHPNLAGVGLGAVAGALGLPFKQWAHEPYEWVTRAEWMGDPRLKAFESWLKSAPVTRALASLPRLHPWSS</sequence>
<dbReference type="AlphaFoldDB" id="A0A2T2WLY4"/>
<accession>A0A2T2WLY4</accession>
<dbReference type="Proteomes" id="UP000241848">
    <property type="component" value="Unassembled WGS sequence"/>
</dbReference>
<dbReference type="InterPro" id="IPR001387">
    <property type="entry name" value="Cro/C1-type_HTH"/>
</dbReference>
<evidence type="ECO:0000256" key="1">
    <source>
        <dbReference type="ARBA" id="ARBA00023125"/>
    </source>
</evidence>